<comment type="caution">
    <text evidence="8">The sequence shown here is derived from an EMBL/GenBank/DDBJ whole genome shotgun (WGS) entry which is preliminary data.</text>
</comment>
<evidence type="ECO:0000259" key="7">
    <source>
        <dbReference type="PROSITE" id="PS51379"/>
    </source>
</evidence>
<evidence type="ECO:0000313" key="8">
    <source>
        <dbReference type="EMBL" id="MDX8420646.1"/>
    </source>
</evidence>
<keyword evidence="5" id="KW-0408">Iron</keyword>
<evidence type="ECO:0000256" key="2">
    <source>
        <dbReference type="ARBA" id="ARBA00003532"/>
    </source>
</evidence>
<dbReference type="Pfam" id="PF12838">
    <property type="entry name" value="Fer4_7"/>
    <property type="match status" value="1"/>
</dbReference>
<comment type="function">
    <text evidence="2">Ferredoxins are iron-sulfur proteins that transfer electrons in a wide variety of metabolic reactions.</text>
</comment>
<dbReference type="PANTHER" id="PTHR24960:SF79">
    <property type="entry name" value="PHOTOSYSTEM I IRON-SULFUR CENTER"/>
    <property type="match status" value="1"/>
</dbReference>
<proteinExistence type="predicted"/>
<feature type="domain" description="4Fe-4S ferredoxin-type" evidence="7">
    <location>
        <begin position="203"/>
        <end position="231"/>
    </location>
</feature>
<name>A0AB35U8P5_9FIRM</name>
<dbReference type="RefSeq" id="WP_370596742.1">
    <property type="nucleotide sequence ID" value="NZ_JALBUR010000060.1"/>
</dbReference>
<dbReference type="InterPro" id="IPR017896">
    <property type="entry name" value="4Fe4S_Fe-S-bd"/>
</dbReference>
<gene>
    <name evidence="8" type="ORF">MOZ60_11220</name>
</gene>
<keyword evidence="6" id="KW-0411">Iron-sulfur</keyword>
<dbReference type="Gene3D" id="3.30.70.20">
    <property type="match status" value="1"/>
</dbReference>
<feature type="domain" description="4Fe-4S ferredoxin-type" evidence="7">
    <location>
        <begin position="172"/>
        <end position="202"/>
    </location>
</feature>
<dbReference type="PROSITE" id="PS51379">
    <property type="entry name" value="4FE4S_FER_2"/>
    <property type="match status" value="2"/>
</dbReference>
<dbReference type="InterPro" id="IPR047964">
    <property type="entry name" value="EFR1-like"/>
</dbReference>
<dbReference type="PROSITE" id="PS00198">
    <property type="entry name" value="4FE4S_FER_1"/>
    <property type="match status" value="1"/>
</dbReference>
<dbReference type="SUPFAM" id="SSF52218">
    <property type="entry name" value="Flavoproteins"/>
    <property type="match status" value="1"/>
</dbReference>
<dbReference type="InterPro" id="IPR029039">
    <property type="entry name" value="Flavoprotein-like_sf"/>
</dbReference>
<organism evidence="8 9">
    <name type="scientific">Grylomicrobium aquisgranensis</name>
    <dbReference type="NCBI Taxonomy" id="2926318"/>
    <lineage>
        <taxon>Bacteria</taxon>
        <taxon>Bacillati</taxon>
        <taxon>Bacillota</taxon>
        <taxon>Erysipelotrichia</taxon>
        <taxon>Erysipelotrichales</taxon>
        <taxon>Erysipelotrichaceae</taxon>
        <taxon>Grylomicrobium</taxon>
    </lineage>
</organism>
<keyword evidence="9" id="KW-1185">Reference proteome</keyword>
<dbReference type="Proteomes" id="UP001286174">
    <property type="component" value="Unassembled WGS sequence"/>
</dbReference>
<protein>
    <submittedName>
        <fullName evidence="8">EFR1 family ferrodoxin</fullName>
    </submittedName>
</protein>
<evidence type="ECO:0000313" key="9">
    <source>
        <dbReference type="Proteomes" id="UP001286174"/>
    </source>
</evidence>
<dbReference type="AlphaFoldDB" id="A0AB35U8P5"/>
<evidence type="ECO:0000256" key="3">
    <source>
        <dbReference type="ARBA" id="ARBA00022485"/>
    </source>
</evidence>
<sequence length="257" mass="29773">MIFYFTSTGNSLYAAKKFDNDLHSIPQEMKKEKRIYKAEQIGIVCPLFEFDLPVIVRDFIMNSEFETEYFYIVMTYGMHHGDCAARNAEVFEKSGRHIDYFNTVKMHDNALPVFDMDEQRRINPEKKVDEHLDAIKADLQTKKHYIQPASKEETDFYEGYKAHAIEYSPSNENPLYKVSDQCIGCGICTRVCPKGCIRIEDGRPVYDYSRCFGCMSCIHACPRKAIGYAALNEKNPNSRYRHPDIQLSEIISSNHQN</sequence>
<dbReference type="NCBIfam" id="NF038196">
    <property type="entry name" value="ferrodoxin_EFR1"/>
    <property type="match status" value="1"/>
</dbReference>
<dbReference type="InterPro" id="IPR050157">
    <property type="entry name" value="PSI_iron-sulfur_center"/>
</dbReference>
<dbReference type="InterPro" id="IPR017900">
    <property type="entry name" value="4Fe4S_Fe_S_CS"/>
</dbReference>
<keyword evidence="3" id="KW-0004">4Fe-4S</keyword>
<dbReference type="GO" id="GO:0046872">
    <property type="term" value="F:metal ion binding"/>
    <property type="evidence" value="ECO:0007669"/>
    <property type="project" value="UniProtKB-KW"/>
</dbReference>
<evidence type="ECO:0000256" key="6">
    <source>
        <dbReference type="ARBA" id="ARBA00023014"/>
    </source>
</evidence>
<accession>A0AB35U8P5</accession>
<reference evidence="8 9" key="1">
    <citation type="submission" date="2022-03" db="EMBL/GenBank/DDBJ databases">
        <title>Novel taxa within the pig intestine.</title>
        <authorList>
            <person name="Wylensek D."/>
            <person name="Bishof K."/>
            <person name="Afrizal A."/>
            <person name="Clavel T."/>
        </authorList>
    </citation>
    <scope>NUCLEOTIDE SEQUENCE [LARGE SCALE GENOMIC DNA]</scope>
    <source>
        <strain evidence="8 9">CLA-KB-P133</strain>
    </source>
</reference>
<evidence type="ECO:0000256" key="1">
    <source>
        <dbReference type="ARBA" id="ARBA00001966"/>
    </source>
</evidence>
<dbReference type="EMBL" id="JALBUR010000060">
    <property type="protein sequence ID" value="MDX8420646.1"/>
    <property type="molecule type" value="Genomic_DNA"/>
</dbReference>
<dbReference type="GO" id="GO:0051539">
    <property type="term" value="F:4 iron, 4 sulfur cluster binding"/>
    <property type="evidence" value="ECO:0007669"/>
    <property type="project" value="UniProtKB-KW"/>
</dbReference>
<dbReference type="PANTHER" id="PTHR24960">
    <property type="entry name" value="PHOTOSYSTEM I IRON-SULFUR CENTER-RELATED"/>
    <property type="match status" value="1"/>
</dbReference>
<evidence type="ECO:0000256" key="5">
    <source>
        <dbReference type="ARBA" id="ARBA00023004"/>
    </source>
</evidence>
<dbReference type="SUPFAM" id="SSF54862">
    <property type="entry name" value="4Fe-4S ferredoxins"/>
    <property type="match status" value="1"/>
</dbReference>
<evidence type="ECO:0000256" key="4">
    <source>
        <dbReference type="ARBA" id="ARBA00022723"/>
    </source>
</evidence>
<keyword evidence="4" id="KW-0479">Metal-binding</keyword>
<comment type="cofactor">
    <cofactor evidence="1">
        <name>[4Fe-4S] cluster</name>
        <dbReference type="ChEBI" id="CHEBI:49883"/>
    </cofactor>
</comment>